<dbReference type="SUPFAM" id="SSF50475">
    <property type="entry name" value="FMN-binding split barrel"/>
    <property type="match status" value="1"/>
</dbReference>
<dbReference type="InterPro" id="IPR002563">
    <property type="entry name" value="Flavin_Rdtase-like_dom"/>
</dbReference>
<evidence type="ECO:0000256" key="3">
    <source>
        <dbReference type="ARBA" id="ARBA00038054"/>
    </source>
</evidence>
<protein>
    <submittedName>
        <fullName evidence="5">Putative conserved protein/domain typically associated with flavoprotein oxygenase</fullName>
    </submittedName>
</protein>
<dbReference type="InterPro" id="IPR012349">
    <property type="entry name" value="Split_barrel_FMN-bd"/>
</dbReference>
<evidence type="ECO:0000313" key="6">
    <source>
        <dbReference type="Proteomes" id="UP000000486"/>
    </source>
</evidence>
<dbReference type="GO" id="GO:0010181">
    <property type="term" value="F:FMN binding"/>
    <property type="evidence" value="ECO:0007669"/>
    <property type="project" value="InterPro"/>
</dbReference>
<accession>A0A0E0UVT2</accession>
<name>A0A0E0UVT2_LISMM</name>
<dbReference type="EMBL" id="CP002816">
    <property type="protein sequence ID" value="AEH92085.1"/>
    <property type="molecule type" value="Genomic_DNA"/>
</dbReference>
<reference evidence="5 6" key="1">
    <citation type="journal article" date="2011" name="J. Bacteriol.">
        <title>Genome sequence of the nonpathogenic Listeria monocytogenes serovar 4a strain M7.</title>
        <authorList>
            <person name="Chen J."/>
            <person name="Xia Y."/>
            <person name="Cheng C."/>
            <person name="Fang C."/>
            <person name="Shan Y."/>
            <person name="Jin G."/>
            <person name="Fang W."/>
        </authorList>
    </citation>
    <scope>NUCLEOTIDE SEQUENCE [LARGE SCALE GENOMIC DNA]</scope>
    <source>
        <strain evidence="5 6">M7</strain>
    </source>
</reference>
<dbReference type="Gene3D" id="2.30.110.10">
    <property type="entry name" value="Electron Transport, Fmn-binding Protein, Chain A"/>
    <property type="match status" value="1"/>
</dbReference>
<dbReference type="AlphaFoldDB" id="A0A0E0UVT2"/>
<sequence>MKQRVETEKFYPAYPVFVLTYLNEFGEPQMSTGSSSYTLGDSIVIGVSAESNASKHLHAGQKFAVNFPNTEQLGLIEQGGFSSGKRNDKIKVHQIELTKSDSGGVAYIDTCPIVFECNVTRTVSDEDYHTIFAKIDSRLFEKSLVDSDGHFIHEELDLVLFSGDANERKFRQLDTKIETVGGHS</sequence>
<dbReference type="InterPro" id="IPR052174">
    <property type="entry name" value="Flavoredoxin"/>
</dbReference>
<dbReference type="PANTHER" id="PTHR43567">
    <property type="entry name" value="FLAVOREDOXIN-RELATED-RELATED"/>
    <property type="match status" value="1"/>
</dbReference>
<feature type="domain" description="Flavin reductase like" evidence="4">
    <location>
        <begin position="14"/>
        <end position="133"/>
    </location>
</feature>
<dbReference type="RefSeq" id="WP_012581583.1">
    <property type="nucleotide sequence ID" value="NC_017537.1"/>
</dbReference>
<dbReference type="HOGENOM" id="CLU_096489_0_0_9"/>
<evidence type="ECO:0000259" key="4">
    <source>
        <dbReference type="Pfam" id="PF01613"/>
    </source>
</evidence>
<evidence type="ECO:0000256" key="2">
    <source>
        <dbReference type="ARBA" id="ARBA00022630"/>
    </source>
</evidence>
<comment type="cofactor">
    <cofactor evidence="1">
        <name>FMN</name>
        <dbReference type="ChEBI" id="CHEBI:58210"/>
    </cofactor>
</comment>
<dbReference type="Proteomes" id="UP000000486">
    <property type="component" value="Chromosome"/>
</dbReference>
<evidence type="ECO:0000313" key="5">
    <source>
        <dbReference type="EMBL" id="AEH92085.1"/>
    </source>
</evidence>
<keyword evidence="2" id="KW-0285">Flavoprotein</keyword>
<evidence type="ECO:0000256" key="1">
    <source>
        <dbReference type="ARBA" id="ARBA00001917"/>
    </source>
</evidence>
<dbReference type="Pfam" id="PF01613">
    <property type="entry name" value="Flavin_Reduct"/>
    <property type="match status" value="1"/>
</dbReference>
<comment type="similarity">
    <text evidence="3">Belongs to the flavoredoxin family.</text>
</comment>
<dbReference type="PANTHER" id="PTHR43567:SF1">
    <property type="entry name" value="FLAVOREDOXIN"/>
    <property type="match status" value="1"/>
</dbReference>
<gene>
    <name evidence="5" type="ordered locus">LMM7_1080</name>
</gene>
<proteinExistence type="inferred from homology"/>
<dbReference type="PATRIC" id="fig|1030009.3.peg.1069"/>
<organism evidence="5 6">
    <name type="scientific">Listeria monocytogenes serotype 4a (strain M7)</name>
    <dbReference type="NCBI Taxonomy" id="1030009"/>
    <lineage>
        <taxon>Bacteria</taxon>
        <taxon>Bacillati</taxon>
        <taxon>Bacillota</taxon>
        <taxon>Bacilli</taxon>
        <taxon>Bacillales</taxon>
        <taxon>Listeriaceae</taxon>
        <taxon>Listeria</taxon>
    </lineage>
</organism>
<dbReference type="KEGG" id="lmq:LMM7_1080"/>
<dbReference type="GO" id="GO:0016646">
    <property type="term" value="F:oxidoreductase activity, acting on the CH-NH group of donors, NAD or NADP as acceptor"/>
    <property type="evidence" value="ECO:0007669"/>
    <property type="project" value="UniProtKB-ARBA"/>
</dbReference>